<feature type="transmembrane region" description="Helical" evidence="6">
    <location>
        <begin position="655"/>
        <end position="679"/>
    </location>
</feature>
<dbReference type="Pfam" id="PF01578">
    <property type="entry name" value="Cytochrom_C_asm"/>
    <property type="match status" value="1"/>
</dbReference>
<gene>
    <name evidence="9" type="primary">ccsA</name>
    <name evidence="9" type="ORF">IAB75_11265</name>
</gene>
<dbReference type="GO" id="GO:0005886">
    <property type="term" value="C:plasma membrane"/>
    <property type="evidence" value="ECO:0007669"/>
    <property type="project" value="TreeGrafter"/>
</dbReference>
<dbReference type="Proteomes" id="UP000725002">
    <property type="component" value="Unassembled WGS sequence"/>
</dbReference>
<dbReference type="GO" id="GO:0017004">
    <property type="term" value="P:cytochrome complex assembly"/>
    <property type="evidence" value="ECO:0007669"/>
    <property type="project" value="UniProtKB-KW"/>
</dbReference>
<evidence type="ECO:0000259" key="8">
    <source>
        <dbReference type="Pfam" id="PF05140"/>
    </source>
</evidence>
<feature type="domain" description="ResB-like" evidence="8">
    <location>
        <begin position="41"/>
        <end position="158"/>
    </location>
</feature>
<proteinExistence type="predicted"/>
<evidence type="ECO:0000313" key="10">
    <source>
        <dbReference type="Proteomes" id="UP000725002"/>
    </source>
</evidence>
<dbReference type="PANTHER" id="PTHR30071:SF1">
    <property type="entry name" value="CYTOCHROME B_B6 PROTEIN-RELATED"/>
    <property type="match status" value="1"/>
</dbReference>
<feature type="transmembrane region" description="Helical" evidence="6">
    <location>
        <begin position="487"/>
        <end position="507"/>
    </location>
</feature>
<evidence type="ECO:0000256" key="3">
    <source>
        <dbReference type="ARBA" id="ARBA00022748"/>
    </source>
</evidence>
<keyword evidence="3" id="KW-0201">Cytochrome c-type biogenesis</keyword>
<feature type="transmembrane region" description="Helical" evidence="6">
    <location>
        <begin position="595"/>
        <end position="615"/>
    </location>
</feature>
<dbReference type="GO" id="GO:0020037">
    <property type="term" value="F:heme binding"/>
    <property type="evidence" value="ECO:0007669"/>
    <property type="project" value="InterPro"/>
</dbReference>
<organism evidence="9 10">
    <name type="scientific">Candidatus Cryptobacteroides avicola</name>
    <dbReference type="NCBI Taxonomy" id="2840757"/>
    <lineage>
        <taxon>Bacteria</taxon>
        <taxon>Pseudomonadati</taxon>
        <taxon>Bacteroidota</taxon>
        <taxon>Bacteroidia</taxon>
        <taxon>Bacteroidales</taxon>
        <taxon>Candidatus Cryptobacteroides</taxon>
    </lineage>
</organism>
<feature type="transmembrane region" description="Helical" evidence="6">
    <location>
        <begin position="39"/>
        <end position="61"/>
    </location>
</feature>
<feature type="domain" description="Cytochrome c assembly protein" evidence="7">
    <location>
        <begin position="487"/>
        <end position="683"/>
    </location>
</feature>
<dbReference type="AlphaFoldDB" id="A0A940DVV4"/>
<evidence type="ECO:0000313" key="9">
    <source>
        <dbReference type="EMBL" id="MBO8484669.1"/>
    </source>
</evidence>
<comment type="subcellular location">
    <subcellularLocation>
        <location evidence="1">Membrane</location>
        <topology evidence="1">Multi-pass membrane protein</topology>
    </subcellularLocation>
</comment>
<feature type="transmembrane region" description="Helical" evidence="6">
    <location>
        <begin position="553"/>
        <end position="574"/>
    </location>
</feature>
<keyword evidence="4 6" id="KW-1133">Transmembrane helix</keyword>
<feature type="transmembrane region" description="Helical" evidence="6">
    <location>
        <begin position="630"/>
        <end position="648"/>
    </location>
</feature>
<name>A0A940DVV4_9BACT</name>
<comment type="caution">
    <text evidence="9">The sequence shown here is derived from an EMBL/GenBank/DDBJ whole genome shotgun (WGS) entry which is preliminary data.</text>
</comment>
<evidence type="ECO:0000256" key="1">
    <source>
        <dbReference type="ARBA" id="ARBA00004141"/>
    </source>
</evidence>
<feature type="transmembrane region" description="Helical" evidence="6">
    <location>
        <begin position="167"/>
        <end position="186"/>
    </location>
</feature>
<feature type="transmembrane region" description="Helical" evidence="6">
    <location>
        <begin position="514"/>
        <end position="533"/>
    </location>
</feature>
<dbReference type="EMBL" id="JADILV010000082">
    <property type="protein sequence ID" value="MBO8484669.1"/>
    <property type="molecule type" value="Genomic_DNA"/>
</dbReference>
<dbReference type="InterPro" id="IPR007816">
    <property type="entry name" value="ResB-like_domain"/>
</dbReference>
<evidence type="ECO:0000256" key="2">
    <source>
        <dbReference type="ARBA" id="ARBA00022692"/>
    </source>
</evidence>
<evidence type="ECO:0000259" key="7">
    <source>
        <dbReference type="Pfam" id="PF01578"/>
    </source>
</evidence>
<protein>
    <submittedName>
        <fullName evidence="9">Cytochrome c biogenesis protein CcsA</fullName>
    </submittedName>
</protein>
<sequence length="686" mass="76322">MKWGYHSPVFLALWAAAALSGAVYLYFRIIKGRSRKRIPFSVIGIHLAFILILAGALVSHVTGEQGILHLREGDGPVREYSLDDGTVSALPFSVELKDFRIEYYHGSGAPSDYVSTIGVVSQDGDLEAAVAMNRIFRYMGYRFYQASYDDDGMGSTLSVSHDPAGVAVTYAGYVLLLLCMAGFFFQRDSGFRTALRQLSGKAAILAAAFLLPAFSAGAAASDGSAGAVSGKELPKHLPEETAREYGRMYVYYNDRICPMQTLARDFTMKLYGRSSYRGLSAEQVLTGWIFFHNSWQDTAVQDTGGSEKARMKARDREEAIMLVCSARLLKIFPYEDRDGKVTWYSSVDNLPYEMDEDQWIFVRKVMSLAGESIMKKDFSAAAEIFGKIREYQRKTADGVLPDDARIAAERIYNALERPKAASMLCLVAGLFLFVIACFRRQDCRLSQVRKKGEDAVNAIAFILSVVLSVYLTAVFILRWYISGHIPMSNGFETMVLLAWNTMMLTVFMGKRFPLVRPFGFLLAGFALLVASFGESDPQITHMMPVLSSPLLSVHVMCMMISYTLLGLVMLNSLLALVRHYSSGETSLSGCALSRVVLYPAVFFLAAGTFLGAVWANVSWGRYWAWDPKEVWALITLLVYAFALHGGSLKAFRSPVFFHWFCLFAFLCVVITYFGVNFFLGGLHSYA</sequence>
<dbReference type="InterPro" id="IPR045062">
    <property type="entry name" value="Cyt_c_biogenesis_CcsA/CcmC"/>
</dbReference>
<dbReference type="Pfam" id="PF05140">
    <property type="entry name" value="ResB"/>
    <property type="match status" value="1"/>
</dbReference>
<evidence type="ECO:0000256" key="5">
    <source>
        <dbReference type="ARBA" id="ARBA00023136"/>
    </source>
</evidence>
<keyword evidence="5 6" id="KW-0472">Membrane</keyword>
<accession>A0A940DVV4</accession>
<reference evidence="9" key="2">
    <citation type="journal article" date="2021" name="PeerJ">
        <title>Extensive microbial diversity within the chicken gut microbiome revealed by metagenomics and culture.</title>
        <authorList>
            <person name="Gilroy R."/>
            <person name="Ravi A."/>
            <person name="Getino M."/>
            <person name="Pursley I."/>
            <person name="Horton D.L."/>
            <person name="Alikhan N.F."/>
            <person name="Baker D."/>
            <person name="Gharbi K."/>
            <person name="Hall N."/>
            <person name="Watson M."/>
            <person name="Adriaenssens E.M."/>
            <person name="Foster-Nyarko E."/>
            <person name="Jarju S."/>
            <person name="Secka A."/>
            <person name="Antonio M."/>
            <person name="Oren A."/>
            <person name="Chaudhuri R.R."/>
            <person name="La Ragione R."/>
            <person name="Hildebrand F."/>
            <person name="Pallen M.J."/>
        </authorList>
    </citation>
    <scope>NUCLEOTIDE SEQUENCE</scope>
    <source>
        <strain evidence="9">G3-8215</strain>
    </source>
</reference>
<keyword evidence="2 6" id="KW-0812">Transmembrane</keyword>
<dbReference type="PANTHER" id="PTHR30071">
    <property type="entry name" value="HEME EXPORTER PROTEIN C"/>
    <property type="match status" value="1"/>
</dbReference>
<feature type="transmembrane region" description="Helical" evidence="6">
    <location>
        <begin position="6"/>
        <end position="27"/>
    </location>
</feature>
<feature type="transmembrane region" description="Helical" evidence="6">
    <location>
        <begin position="459"/>
        <end position="481"/>
    </location>
</feature>
<evidence type="ECO:0000256" key="4">
    <source>
        <dbReference type="ARBA" id="ARBA00022989"/>
    </source>
</evidence>
<dbReference type="InterPro" id="IPR002541">
    <property type="entry name" value="Cyt_c_assembly"/>
</dbReference>
<feature type="transmembrane region" description="Helical" evidence="6">
    <location>
        <begin position="198"/>
        <end position="220"/>
    </location>
</feature>
<reference evidence="9" key="1">
    <citation type="submission" date="2020-10" db="EMBL/GenBank/DDBJ databases">
        <authorList>
            <person name="Gilroy R."/>
        </authorList>
    </citation>
    <scope>NUCLEOTIDE SEQUENCE</scope>
    <source>
        <strain evidence="9">G3-8215</strain>
    </source>
</reference>
<feature type="transmembrane region" description="Helical" evidence="6">
    <location>
        <begin position="420"/>
        <end position="438"/>
    </location>
</feature>
<evidence type="ECO:0000256" key="6">
    <source>
        <dbReference type="SAM" id="Phobius"/>
    </source>
</evidence>